<comment type="caution">
    <text evidence="9">The sequence shown here is derived from an EMBL/GenBank/DDBJ whole genome shotgun (WGS) entry which is preliminary data.</text>
</comment>
<proteinExistence type="inferred from homology"/>
<dbReference type="GO" id="GO:0005886">
    <property type="term" value="C:plasma membrane"/>
    <property type="evidence" value="ECO:0007669"/>
    <property type="project" value="UniProtKB-SubCell"/>
</dbReference>
<feature type="transmembrane region" description="Helical" evidence="7">
    <location>
        <begin position="45"/>
        <end position="65"/>
    </location>
</feature>
<evidence type="ECO:0000256" key="3">
    <source>
        <dbReference type="ARBA" id="ARBA00022475"/>
    </source>
</evidence>
<feature type="transmembrane region" description="Helical" evidence="7">
    <location>
        <begin position="12"/>
        <end position="33"/>
    </location>
</feature>
<evidence type="ECO:0000256" key="6">
    <source>
        <dbReference type="ARBA" id="ARBA00023136"/>
    </source>
</evidence>
<evidence type="ECO:0000256" key="2">
    <source>
        <dbReference type="ARBA" id="ARBA00007400"/>
    </source>
</evidence>
<keyword evidence="10" id="KW-1185">Reference proteome</keyword>
<dbReference type="GO" id="GO:0016413">
    <property type="term" value="F:O-acetyltransferase activity"/>
    <property type="evidence" value="ECO:0007669"/>
    <property type="project" value="TreeGrafter"/>
</dbReference>
<comment type="subcellular location">
    <subcellularLocation>
        <location evidence="1">Cell membrane</location>
        <topology evidence="1">Multi-pass membrane protein</topology>
    </subcellularLocation>
</comment>
<feature type="transmembrane region" description="Helical" evidence="7">
    <location>
        <begin position="195"/>
        <end position="212"/>
    </location>
</feature>
<evidence type="ECO:0000256" key="5">
    <source>
        <dbReference type="ARBA" id="ARBA00022989"/>
    </source>
</evidence>
<sequence>MRKNNSLLGFEYLRAICCVAVVIWHTDALRIFAINDFFKQLLLFYYYNIGLLAVPIFLQISLYLFYEKRDKDPNYFNKKRLPRLLILYGFWVPIAIAGKVFLGEIELVKIGSSLTYLIWVLITGGDTLFYFLFSLLFLSFLADKKIAIKERLQLKEKTWIKTEYIFLILSSLLLIALSIAAIISQRTFFVAYNNPLNFLPYIFSSYLIWNRVQKTQGNEIGENIRAIAVAILAILFFAILEWRFFHHPEIFLTDELPQYARISLVLGSSLITYLFIFLKLKPISLIKFLSFCSLGIYCIHKFLPNFIGLVASKLTLLFDYNLTANIPMMSFLRFWSLLLGSIILTLVMKRIKFLKKVV</sequence>
<dbReference type="Proteomes" id="UP000654482">
    <property type="component" value="Unassembled WGS sequence"/>
</dbReference>
<dbReference type="PANTHER" id="PTHR40074:SF2">
    <property type="entry name" value="O-ACETYLTRANSFERASE WECH"/>
    <property type="match status" value="1"/>
</dbReference>
<dbReference type="RefSeq" id="WP_194029996.1">
    <property type="nucleotide sequence ID" value="NZ_JADEWZ010000018.1"/>
</dbReference>
<keyword evidence="6 7" id="KW-0472">Membrane</keyword>
<keyword evidence="5 7" id="KW-1133">Transmembrane helix</keyword>
<feature type="transmembrane region" description="Helical" evidence="7">
    <location>
        <begin position="224"/>
        <end position="244"/>
    </location>
</feature>
<feature type="transmembrane region" description="Helical" evidence="7">
    <location>
        <begin position="85"/>
        <end position="102"/>
    </location>
</feature>
<name>A0A8J7E063_9CYAN</name>
<dbReference type="GO" id="GO:0009246">
    <property type="term" value="P:enterobacterial common antigen biosynthetic process"/>
    <property type="evidence" value="ECO:0007669"/>
    <property type="project" value="TreeGrafter"/>
</dbReference>
<evidence type="ECO:0000256" key="7">
    <source>
        <dbReference type="SAM" id="Phobius"/>
    </source>
</evidence>
<feature type="transmembrane region" description="Helical" evidence="7">
    <location>
        <begin position="288"/>
        <end position="311"/>
    </location>
</feature>
<dbReference type="AlphaFoldDB" id="A0A8J7E063"/>
<gene>
    <name evidence="9" type="ORF">IQ249_13460</name>
</gene>
<feature type="transmembrane region" description="Helical" evidence="7">
    <location>
        <begin position="331"/>
        <end position="348"/>
    </location>
</feature>
<dbReference type="PANTHER" id="PTHR40074">
    <property type="entry name" value="O-ACETYLTRANSFERASE WECH"/>
    <property type="match status" value="1"/>
</dbReference>
<dbReference type="Pfam" id="PF01757">
    <property type="entry name" value="Acyl_transf_3"/>
    <property type="match status" value="1"/>
</dbReference>
<dbReference type="EMBL" id="JADEWZ010000018">
    <property type="protein sequence ID" value="MBE9116909.1"/>
    <property type="molecule type" value="Genomic_DNA"/>
</dbReference>
<keyword evidence="9" id="KW-0808">Transferase</keyword>
<evidence type="ECO:0000256" key="1">
    <source>
        <dbReference type="ARBA" id="ARBA00004651"/>
    </source>
</evidence>
<reference evidence="9" key="1">
    <citation type="submission" date="2020-10" db="EMBL/GenBank/DDBJ databases">
        <authorList>
            <person name="Castelo-Branco R."/>
            <person name="Eusebio N."/>
            <person name="Adriana R."/>
            <person name="Vieira A."/>
            <person name="Brugerolle De Fraissinette N."/>
            <person name="Rezende De Castro R."/>
            <person name="Schneider M.P."/>
            <person name="Vasconcelos V."/>
            <person name="Leao P.N."/>
        </authorList>
    </citation>
    <scope>NUCLEOTIDE SEQUENCE</scope>
    <source>
        <strain evidence="9">LEGE 07157</strain>
    </source>
</reference>
<evidence type="ECO:0000259" key="8">
    <source>
        <dbReference type="Pfam" id="PF01757"/>
    </source>
</evidence>
<feature type="transmembrane region" description="Helical" evidence="7">
    <location>
        <begin position="163"/>
        <end position="183"/>
    </location>
</feature>
<feature type="domain" description="Acyltransferase 3" evidence="8">
    <location>
        <begin position="9"/>
        <end position="348"/>
    </location>
</feature>
<comment type="similarity">
    <text evidence="2">Belongs to the acyltransferase 3 family.</text>
</comment>
<evidence type="ECO:0000313" key="10">
    <source>
        <dbReference type="Proteomes" id="UP000654482"/>
    </source>
</evidence>
<accession>A0A8J7E063</accession>
<protein>
    <submittedName>
        <fullName evidence="9">Acyltransferase</fullName>
    </submittedName>
</protein>
<feature type="transmembrane region" description="Helical" evidence="7">
    <location>
        <begin position="114"/>
        <end position="142"/>
    </location>
</feature>
<evidence type="ECO:0000256" key="4">
    <source>
        <dbReference type="ARBA" id="ARBA00022692"/>
    </source>
</evidence>
<keyword evidence="3" id="KW-1003">Cell membrane</keyword>
<keyword evidence="9" id="KW-0012">Acyltransferase</keyword>
<keyword evidence="4 7" id="KW-0812">Transmembrane</keyword>
<feature type="transmembrane region" description="Helical" evidence="7">
    <location>
        <begin position="256"/>
        <end position="276"/>
    </location>
</feature>
<dbReference type="InterPro" id="IPR002656">
    <property type="entry name" value="Acyl_transf_3_dom"/>
</dbReference>
<evidence type="ECO:0000313" key="9">
    <source>
        <dbReference type="EMBL" id="MBE9116909.1"/>
    </source>
</evidence>
<organism evidence="9 10">
    <name type="scientific">Lusitaniella coriacea LEGE 07157</name>
    <dbReference type="NCBI Taxonomy" id="945747"/>
    <lineage>
        <taxon>Bacteria</taxon>
        <taxon>Bacillati</taxon>
        <taxon>Cyanobacteriota</taxon>
        <taxon>Cyanophyceae</taxon>
        <taxon>Spirulinales</taxon>
        <taxon>Lusitaniellaceae</taxon>
        <taxon>Lusitaniella</taxon>
    </lineage>
</organism>